<dbReference type="GO" id="GO:0071169">
    <property type="term" value="P:establishment of protein localization to chromatin"/>
    <property type="evidence" value="ECO:0007669"/>
    <property type="project" value="TreeGrafter"/>
</dbReference>
<accession>A0A388KXM2</accession>
<dbReference type="Gene3D" id="3.30.40.10">
    <property type="entry name" value="Zinc/RING finger domain, C3HC4 (zinc finger)"/>
    <property type="match status" value="1"/>
</dbReference>
<dbReference type="PANTHER" id="PTHR21704">
    <property type="entry name" value="NIPPED-B-LIKE PROTEIN DELANGIN SCC2-RELATED"/>
    <property type="match status" value="1"/>
</dbReference>
<dbReference type="GO" id="GO:0003682">
    <property type="term" value="F:chromatin binding"/>
    <property type="evidence" value="ECO:0007669"/>
    <property type="project" value="TreeGrafter"/>
</dbReference>
<keyword evidence="4 9" id="KW-0677">Repeat</keyword>
<dbReference type="Pfam" id="PF00628">
    <property type="entry name" value="PHD"/>
    <property type="match status" value="1"/>
</dbReference>
<sequence>MEEGVRGIRMNGVGGGKMGGREGVVLDKERMVVHHKNRHIPVMWKKKKKTMKMKMMKKKKTKTATKKKTWKKEEGGGGGGGGEEEEAAAEEEEEEDAAPNNNGLSSAPLLFNAVQQGNSDLTSWNWTPVVDGEEYAAALLGLEASHVSLTIMTAPKMPKQAYEEEIIDNIIGTMRTRTLSMFCSSDAADGGDDDGDGSDGMNGGDTGGARKRGRKAPMKTRKVQNNKLTKTSQVLFDKLCGITHLLGDLLGVTRIQDGTVLQLSNTALAIFNAGNVQLLQLKALGVVCTVFDNYPQHRNLILDEVISLLWKQPVSKRNLRTYHLLDEDTRQIQMSSALLLQLIQCCVSLPNPGAEQVPKTEDKSDPKQKQQQGEADTSNSAKGYEVASEAATYFWIHFLQRWGNNRGQDTTVYKVLLDNLVADLLLALNTPEFPGASLLLQVLCIMLCGQLGLQSKDGAIRCMAIDHLGSVAARLKADAAVSSNDTLWVLRDLCEEEDRNAECGEKERPLKQRQSRSLCAVCSKPFGGKFSIECRGCRTIFHGNCVGIGEHDHVGKEWSCYPCLCEKQLASLEAELGIQRQQTNGYEGNGEVKDKHKDKEKEKGCGGSFPEPGKLKAENRSGCLVLQQLLLEYLMEAGKSDPVIMYARRFYICQWYRDEGCPEHELGFYKRRLQLRGPGSDVGAGNLLTREMVVCVSRALGQQRPLARGFERIFRELLACLWENSPTPRAKSLRAVGAVIEADPSVLGDVQVQKAVEGRFLDSAISVREAALELVGKHITNHPEYLLQYYDKIAERIMDTGVSVRKRVIKIIRDVCVQPKFPKTTDACTRLISRINDDEQTIQDLVTRTLYELWFDPESGGAPCGKTGEVSKAIVEKAQQLVDVLSAQPSHTTMVTVIKRSLMHGSAGNAVELDNGFVPITGAVRQRCELLCRCLLESVLKQAEEAQTEQSEAEALPYVLALHAFASVDPYVCAQPDPARFAVTLLPYLKTQQGTKEVAQLLHSLVSLIDGVLPLLQRPPTSFVEELDVDLRQLILRHSHLTVVQACVKCLSSLGKVASKGVQSFESLTKLCYTRLRNLRSTSPDPKEKMIILRSLFVLSQLCRYGAENVDKMAEYSISMNGALNLFLELFQSNDAVVRMRTLQGLGYLFVARPDYMMAKNVDAVLRSTLAPGQDSHIKVQTLKNFLEYLLDVEASMEALARDSFANGVVQQQDGYVPDAAGAGDNNICGGIIQLYWEEILDACINMNDDVRHSSLKIVEVVLRQGLVHPMTCVPHLVALEVDSKESIWQLAHHLLMQLNEKYPAIFESRLGDGLQLSYTFQQSLAGSQREAKGGESGSATSRSNRFLGHAAVDGTADCVKQGMARVYKLVRGNRASRNKFLSSIIRKYDSSGTGDLKADLLFLSYCSHVVAALPFVSVDELLYLVHTINQTVQLRGGTLQSSMKAILTGEGPLARFVDQTLRHSKRNRTEDGTDACPPANTGDAKRQCDVRIDNIPGIHTDVVKQIKVDCRNAVAVSLLLLLKCYLKSAYSITDAKCQAYSPADAVKNAEAATRKDSAGKFDCGELSLGRHVTARQMWENYQVLKRLLNEDSSDFVTFVSPLKRKGGQSNAATTLQESGGAVATSSIPNGQEAGNGRHPETGPGKSGPRMTKRKSARLSEG</sequence>
<evidence type="ECO:0000256" key="8">
    <source>
        <dbReference type="ARBA" id="ARBA00023306"/>
    </source>
</evidence>
<evidence type="ECO:0000256" key="2">
    <source>
        <dbReference type="ARBA" id="ARBA00009252"/>
    </source>
</evidence>
<evidence type="ECO:0000313" key="13">
    <source>
        <dbReference type="Proteomes" id="UP000265515"/>
    </source>
</evidence>
<dbReference type="InterPro" id="IPR016024">
    <property type="entry name" value="ARM-type_fold"/>
</dbReference>
<evidence type="ECO:0000256" key="10">
    <source>
        <dbReference type="SAM" id="MobiDB-lite"/>
    </source>
</evidence>
<feature type="compositionally biased region" description="Polar residues" evidence="10">
    <location>
        <begin position="1608"/>
        <end position="1630"/>
    </location>
</feature>
<keyword evidence="8 9" id="KW-0131">Cell cycle</keyword>
<keyword evidence="3" id="KW-0479">Metal-binding</keyword>
<dbReference type="InterPro" id="IPR019787">
    <property type="entry name" value="Znf_PHD-finger"/>
</dbReference>
<reference evidence="12 13" key="1">
    <citation type="journal article" date="2018" name="Cell">
        <title>The Chara Genome: Secondary Complexity and Implications for Plant Terrestrialization.</title>
        <authorList>
            <person name="Nishiyama T."/>
            <person name="Sakayama H."/>
            <person name="Vries J.D."/>
            <person name="Buschmann H."/>
            <person name="Saint-Marcoux D."/>
            <person name="Ullrich K.K."/>
            <person name="Haas F.B."/>
            <person name="Vanderstraeten L."/>
            <person name="Becker D."/>
            <person name="Lang D."/>
            <person name="Vosolsobe S."/>
            <person name="Rombauts S."/>
            <person name="Wilhelmsson P.K.I."/>
            <person name="Janitza P."/>
            <person name="Kern R."/>
            <person name="Heyl A."/>
            <person name="Rumpler F."/>
            <person name="Villalobos L.I.A.C."/>
            <person name="Clay J.M."/>
            <person name="Skokan R."/>
            <person name="Toyoda A."/>
            <person name="Suzuki Y."/>
            <person name="Kagoshima H."/>
            <person name="Schijlen E."/>
            <person name="Tajeshwar N."/>
            <person name="Catarino B."/>
            <person name="Hetherington A.J."/>
            <person name="Saltykova A."/>
            <person name="Bonnot C."/>
            <person name="Breuninger H."/>
            <person name="Symeonidi A."/>
            <person name="Radhakrishnan G.V."/>
            <person name="Van Nieuwerburgh F."/>
            <person name="Deforce D."/>
            <person name="Chang C."/>
            <person name="Karol K.G."/>
            <person name="Hedrich R."/>
            <person name="Ulvskov P."/>
            <person name="Glockner G."/>
            <person name="Delwiche C.F."/>
            <person name="Petrasek J."/>
            <person name="Van de Peer Y."/>
            <person name="Friml J."/>
            <person name="Beilby M."/>
            <person name="Dolan L."/>
            <person name="Kohara Y."/>
            <person name="Sugano S."/>
            <person name="Fujiyama A."/>
            <person name="Delaux P.-M."/>
            <person name="Quint M."/>
            <person name="TheiBen G."/>
            <person name="Hagemann M."/>
            <person name="Harholt J."/>
            <person name="Dunand C."/>
            <person name="Zachgo S."/>
            <person name="Langdale J."/>
            <person name="Maumus F."/>
            <person name="Straeten D.V.D."/>
            <person name="Gould S.B."/>
            <person name="Rensing S.A."/>
        </authorList>
    </citation>
    <scope>NUCLEOTIDE SEQUENCE [LARGE SCALE GENOMIC DNA]</scope>
    <source>
        <strain evidence="12 13">S276</strain>
    </source>
</reference>
<comment type="similarity">
    <text evidence="2 9">Belongs to the SCC2/Nipped-B family.</text>
</comment>
<dbReference type="SUPFAM" id="SSF48371">
    <property type="entry name" value="ARM repeat"/>
    <property type="match status" value="1"/>
</dbReference>
<dbReference type="InterPro" id="IPR024986">
    <property type="entry name" value="Nipped-B_C"/>
</dbReference>
<feature type="compositionally biased region" description="Basic and acidic residues" evidence="10">
    <location>
        <begin position="358"/>
        <end position="368"/>
    </location>
</feature>
<dbReference type="STRING" id="69332.A0A388KXM2"/>
<dbReference type="InterPro" id="IPR011011">
    <property type="entry name" value="Znf_FYVE_PHD"/>
</dbReference>
<dbReference type="GO" id="GO:0034087">
    <property type="term" value="P:establishment of mitotic sister chromatid cohesion"/>
    <property type="evidence" value="ECO:0007669"/>
    <property type="project" value="TreeGrafter"/>
</dbReference>
<dbReference type="GO" id="GO:1990414">
    <property type="term" value="P:replication-born double-strand break repair via sister chromatid exchange"/>
    <property type="evidence" value="ECO:0007669"/>
    <property type="project" value="TreeGrafter"/>
</dbReference>
<dbReference type="CDD" id="cd23958">
    <property type="entry name" value="SCC2"/>
    <property type="match status" value="1"/>
</dbReference>
<evidence type="ECO:0000256" key="6">
    <source>
        <dbReference type="ARBA" id="ARBA00022833"/>
    </source>
</evidence>
<gene>
    <name evidence="12" type="ORF">CBR_g19320</name>
</gene>
<feature type="region of interest" description="Disordered" evidence="10">
    <location>
        <begin position="353"/>
        <end position="382"/>
    </location>
</feature>
<feature type="compositionally biased region" description="Gly residues" evidence="10">
    <location>
        <begin position="198"/>
        <end position="207"/>
    </location>
</feature>
<evidence type="ECO:0000256" key="3">
    <source>
        <dbReference type="ARBA" id="ARBA00022723"/>
    </source>
</evidence>
<feature type="region of interest" description="Disordered" evidence="10">
    <location>
        <begin position="44"/>
        <end position="107"/>
    </location>
</feature>
<dbReference type="Pfam" id="PF12830">
    <property type="entry name" value="Nipped-B_C"/>
    <property type="match status" value="1"/>
</dbReference>
<dbReference type="SMART" id="SM00249">
    <property type="entry name" value="PHD"/>
    <property type="match status" value="1"/>
</dbReference>
<dbReference type="GO" id="GO:0010468">
    <property type="term" value="P:regulation of gene expression"/>
    <property type="evidence" value="ECO:0007669"/>
    <property type="project" value="InterPro"/>
</dbReference>
<dbReference type="PANTHER" id="PTHR21704:SF18">
    <property type="entry name" value="NIPPED-B-LIKE PROTEIN"/>
    <property type="match status" value="1"/>
</dbReference>
<feature type="compositionally biased region" description="Polar residues" evidence="10">
    <location>
        <begin position="369"/>
        <end position="381"/>
    </location>
</feature>
<dbReference type="InterPro" id="IPR019786">
    <property type="entry name" value="Zinc_finger_PHD-type_CS"/>
</dbReference>
<dbReference type="OrthoDB" id="418242at2759"/>
<dbReference type="Proteomes" id="UP000265515">
    <property type="component" value="Unassembled WGS sequence"/>
</dbReference>
<feature type="region of interest" description="Disordered" evidence="10">
    <location>
        <begin position="584"/>
        <end position="613"/>
    </location>
</feature>
<organism evidence="12 13">
    <name type="scientific">Chara braunii</name>
    <name type="common">Braun's stonewort</name>
    <dbReference type="NCBI Taxonomy" id="69332"/>
    <lineage>
        <taxon>Eukaryota</taxon>
        <taxon>Viridiplantae</taxon>
        <taxon>Streptophyta</taxon>
        <taxon>Charophyceae</taxon>
        <taxon>Charales</taxon>
        <taxon>Characeae</taxon>
        <taxon>Chara</taxon>
    </lineage>
</organism>
<dbReference type="GO" id="GO:0008270">
    <property type="term" value="F:zinc ion binding"/>
    <property type="evidence" value="ECO:0007669"/>
    <property type="project" value="UniProtKB-KW"/>
</dbReference>
<dbReference type="GO" id="GO:0140588">
    <property type="term" value="P:chromatin looping"/>
    <property type="evidence" value="ECO:0007669"/>
    <property type="project" value="InterPro"/>
</dbReference>
<evidence type="ECO:0000256" key="9">
    <source>
        <dbReference type="RuleBase" id="RU364107"/>
    </source>
</evidence>
<dbReference type="InterPro" id="IPR013083">
    <property type="entry name" value="Znf_RING/FYVE/PHD"/>
</dbReference>
<comment type="subcellular location">
    <subcellularLocation>
        <location evidence="1 9">Nucleus</location>
    </subcellularLocation>
</comment>
<feature type="compositionally biased region" description="Basic residues" evidence="10">
    <location>
        <begin position="209"/>
        <end position="221"/>
    </location>
</feature>
<feature type="region of interest" description="Disordered" evidence="10">
    <location>
        <begin position="1606"/>
        <end position="1662"/>
    </location>
</feature>
<feature type="region of interest" description="Disordered" evidence="10">
    <location>
        <begin position="188"/>
        <end position="221"/>
    </location>
</feature>
<evidence type="ECO:0000313" key="12">
    <source>
        <dbReference type="EMBL" id="GBG74809.1"/>
    </source>
</evidence>
<dbReference type="SUPFAM" id="SSF57903">
    <property type="entry name" value="FYVE/PHD zinc finger"/>
    <property type="match status" value="1"/>
</dbReference>
<evidence type="ECO:0000256" key="5">
    <source>
        <dbReference type="ARBA" id="ARBA00022771"/>
    </source>
</evidence>
<dbReference type="GO" id="GO:0061775">
    <property type="term" value="F:cohesin loader activity"/>
    <property type="evidence" value="ECO:0007669"/>
    <property type="project" value="InterPro"/>
</dbReference>
<dbReference type="InterPro" id="IPR001965">
    <property type="entry name" value="Znf_PHD"/>
</dbReference>
<dbReference type="Gramene" id="GBG74809">
    <property type="protein sequence ID" value="GBG74809"/>
    <property type="gene ID" value="CBR_g19320"/>
</dbReference>
<dbReference type="PROSITE" id="PS01359">
    <property type="entry name" value="ZF_PHD_1"/>
    <property type="match status" value="1"/>
</dbReference>
<dbReference type="OMA" id="SANFKDR"/>
<feature type="compositionally biased region" description="Basic residues" evidence="10">
    <location>
        <begin position="1651"/>
        <end position="1662"/>
    </location>
</feature>
<keyword evidence="5" id="KW-0863">Zinc-finger</keyword>
<feature type="compositionally biased region" description="Basic residues" evidence="10">
    <location>
        <begin position="44"/>
        <end position="70"/>
    </location>
</feature>
<dbReference type="Pfam" id="PF12765">
    <property type="entry name" value="Cohesin_HEAT"/>
    <property type="match status" value="1"/>
</dbReference>
<keyword evidence="6" id="KW-0862">Zinc</keyword>
<keyword evidence="13" id="KW-1185">Reference proteome</keyword>
<dbReference type="GO" id="GO:0090694">
    <property type="term" value="C:Scc2-Scc4 cohesin loading complex"/>
    <property type="evidence" value="ECO:0007669"/>
    <property type="project" value="TreeGrafter"/>
</dbReference>
<proteinExistence type="inferred from homology"/>
<feature type="domain" description="Zinc finger PHD-type" evidence="11">
    <location>
        <begin position="518"/>
        <end position="564"/>
    </location>
</feature>
<keyword evidence="7 9" id="KW-0539">Nucleus</keyword>
<evidence type="ECO:0000256" key="1">
    <source>
        <dbReference type="ARBA" id="ARBA00004123"/>
    </source>
</evidence>
<name>A0A388KXM2_CHABU</name>
<dbReference type="InterPro" id="IPR026003">
    <property type="entry name" value="Cohesin_HEAT"/>
</dbReference>
<dbReference type="EMBL" id="BFEA01000211">
    <property type="protein sequence ID" value="GBG74809.1"/>
    <property type="molecule type" value="Genomic_DNA"/>
</dbReference>
<evidence type="ECO:0000256" key="4">
    <source>
        <dbReference type="ARBA" id="ARBA00022737"/>
    </source>
</evidence>
<protein>
    <recommendedName>
        <fullName evidence="9">Sister chromatid cohesion protein</fullName>
    </recommendedName>
</protein>
<feature type="compositionally biased region" description="Basic and acidic residues" evidence="10">
    <location>
        <begin position="590"/>
        <end position="604"/>
    </location>
</feature>
<comment type="caution">
    <text evidence="12">The sequence shown here is derived from an EMBL/GenBank/DDBJ whole genome shotgun (WGS) entry which is preliminary data.</text>
</comment>
<feature type="compositionally biased region" description="Acidic residues" evidence="10">
    <location>
        <begin position="82"/>
        <end position="97"/>
    </location>
</feature>
<dbReference type="InterPro" id="IPR033031">
    <property type="entry name" value="Scc2/Nipped-B"/>
</dbReference>
<dbReference type="Gene3D" id="1.25.10.10">
    <property type="entry name" value="Leucine-rich Repeat Variant"/>
    <property type="match status" value="2"/>
</dbReference>
<evidence type="ECO:0000256" key="7">
    <source>
        <dbReference type="ARBA" id="ARBA00023242"/>
    </source>
</evidence>
<dbReference type="GO" id="GO:0051177">
    <property type="term" value="P:meiotic sister chromatid cohesion"/>
    <property type="evidence" value="ECO:0007669"/>
    <property type="project" value="EnsemblPlants"/>
</dbReference>
<dbReference type="InterPro" id="IPR011989">
    <property type="entry name" value="ARM-like"/>
</dbReference>
<evidence type="ECO:0000259" key="11">
    <source>
        <dbReference type="SMART" id="SM00249"/>
    </source>
</evidence>